<dbReference type="RefSeq" id="WP_060675578.1">
    <property type="nucleotide sequence ID" value="NZ_CP012713.1"/>
</dbReference>
<evidence type="ECO:0000256" key="4">
    <source>
        <dbReference type="ARBA" id="ARBA00022679"/>
    </source>
</evidence>
<dbReference type="GO" id="GO:0004673">
    <property type="term" value="F:protein histidine kinase activity"/>
    <property type="evidence" value="ECO:0007669"/>
    <property type="project" value="UniProtKB-EC"/>
</dbReference>
<dbReference type="SUPFAM" id="SSF55874">
    <property type="entry name" value="ATPase domain of HSP90 chaperone/DNA topoisomerase II/histidine kinase"/>
    <property type="match status" value="1"/>
</dbReference>
<evidence type="ECO:0000256" key="2">
    <source>
        <dbReference type="ARBA" id="ARBA00012438"/>
    </source>
</evidence>
<dbReference type="OrthoDB" id="83936at2"/>
<dbReference type="EC" id="2.7.13.3" evidence="2"/>
<evidence type="ECO:0000313" key="10">
    <source>
        <dbReference type="Proteomes" id="UP000063147"/>
    </source>
</evidence>
<dbReference type="InterPro" id="IPR036890">
    <property type="entry name" value="HATPase_C_sf"/>
</dbReference>
<dbReference type="SMART" id="SM00387">
    <property type="entry name" value="HATPase_c"/>
    <property type="match status" value="1"/>
</dbReference>
<comment type="catalytic activity">
    <reaction evidence="1">
        <text>ATP + protein L-histidine = ADP + protein N-phospho-L-histidine.</text>
        <dbReference type="EC" id="2.7.13.3"/>
    </reaction>
</comment>
<dbReference type="InterPro" id="IPR003594">
    <property type="entry name" value="HATPase_dom"/>
</dbReference>
<evidence type="ECO:0000259" key="8">
    <source>
        <dbReference type="PROSITE" id="PS50109"/>
    </source>
</evidence>
<dbReference type="PANTHER" id="PTHR44936">
    <property type="entry name" value="SENSOR PROTEIN CREC"/>
    <property type="match status" value="1"/>
</dbReference>
<dbReference type="PROSITE" id="PS50109">
    <property type="entry name" value="HIS_KIN"/>
    <property type="match status" value="1"/>
</dbReference>
<feature type="domain" description="Histidine kinase" evidence="8">
    <location>
        <begin position="638"/>
        <end position="801"/>
    </location>
</feature>
<name>A0A0M5M7V1_9FUSO</name>
<dbReference type="Gene3D" id="3.30.565.10">
    <property type="entry name" value="Histidine kinase-like ATPase, C-terminal domain"/>
    <property type="match status" value="1"/>
</dbReference>
<sequence length="806" mass="93225">MFIKKDSLLLRIISYNGIAIVIVASIMATLFGIMIFNELNMRLLDKSRERTLLVNKAYLYYIDKSREHLYDASTDAVNLVLIDSDDKLIQNRLASAVRNQLSTESYSLYGKSFIQILSPNRIILGESGDRDIKYDLYKNNDIIPSKEFLEYGKFEYVNTKEALYVRIVQPYRLYKSTERNYIVLTFPLTNYSLSEIKEYAYLTKDDKVFILSKDGYLYGELSLDKVDDFFENFKFNKVGRELSDNKYYFSEKKIGDDYYYLGMLALKNDNNSDDYVGDIGVAISKNDFVAIKYMLATIILVVGILAVVISTTLCARIFAKLLKPLNALADKTEKIGIDSEKDKNGIDFQEENLYEIRSISNSLKFMAERIEENEKLLKQNNNKLNTNLNRLVAVEKLLMETDLVRSFQEGINKVLSALTSEVGLGYSRAIYLEYSEEKDELSVKNYAINPSISTNMEKYTKGTDGFTFQINNIGEMRPLLNIKYEPGGIFWDSMESGKIIYHNDKGFKYTYGNKLFKTLGLKNFMILPITDKEMKIGCILVDYFGKDNLISKEEVEVNNLLLMNLLIRIKNAMLEESKLMKERYLTMSKVSNKFIKNNKKLINYVETFIEKLVNNRYNNKDIDKIKRYLKDEKKKNVVIKDSLDSSKNNFEVFNFEKLVEKIVKNSQKILKKYGINTSLFIDFSGNMYGDKKRIYQMFIQILRNSINAILTRNKLDKKINIVVVGDKNHRIILEIIDNGVGMTEEEVKAVMRPYSDSKGNSIMGTGLITIYKIVKEHNGLMTISSELDVGTKIRIIFNEYREETNQ</sequence>
<keyword evidence="7" id="KW-0472">Membrane</keyword>
<dbReference type="PANTHER" id="PTHR44936:SF9">
    <property type="entry name" value="SENSOR PROTEIN CREC"/>
    <property type="match status" value="1"/>
</dbReference>
<accession>A0A0M5M7V1</accession>
<keyword evidence="7" id="KW-1133">Transmembrane helix</keyword>
<feature type="transmembrane region" description="Helical" evidence="7">
    <location>
        <begin position="293"/>
        <end position="318"/>
    </location>
</feature>
<dbReference type="InterPro" id="IPR050980">
    <property type="entry name" value="2C_sensor_his_kinase"/>
</dbReference>
<dbReference type="InterPro" id="IPR005467">
    <property type="entry name" value="His_kinase_dom"/>
</dbReference>
<evidence type="ECO:0000256" key="7">
    <source>
        <dbReference type="SAM" id="Phobius"/>
    </source>
</evidence>
<keyword evidence="7" id="KW-0812">Transmembrane</keyword>
<dbReference type="EMBL" id="CP012713">
    <property type="protein sequence ID" value="ALF16826.1"/>
    <property type="molecule type" value="Genomic_DNA"/>
</dbReference>
<keyword evidence="6" id="KW-0902">Two-component regulatory system</keyword>
<dbReference type="PATRIC" id="fig|76859.3.peg.166"/>
<dbReference type="AlphaFoldDB" id="A0A0M5M7V1"/>
<dbReference type="Pfam" id="PF02518">
    <property type="entry name" value="HATPase_c"/>
    <property type="match status" value="1"/>
</dbReference>
<feature type="transmembrane region" description="Helical" evidence="7">
    <location>
        <begin position="12"/>
        <end position="36"/>
    </location>
</feature>
<evidence type="ECO:0000313" key="9">
    <source>
        <dbReference type="EMBL" id="ALF16826.1"/>
    </source>
</evidence>
<evidence type="ECO:0000256" key="5">
    <source>
        <dbReference type="ARBA" id="ARBA00022777"/>
    </source>
</evidence>
<dbReference type="Proteomes" id="UP000063147">
    <property type="component" value="Chromosome"/>
</dbReference>
<keyword evidence="5 9" id="KW-0418">Kinase</keyword>
<keyword evidence="4" id="KW-0808">Transferase</keyword>
<dbReference type="GO" id="GO:0000160">
    <property type="term" value="P:phosphorelay signal transduction system"/>
    <property type="evidence" value="ECO:0007669"/>
    <property type="project" value="UniProtKB-KW"/>
</dbReference>
<protein>
    <recommendedName>
        <fullName evidence="2">histidine kinase</fullName>
        <ecNumber evidence="2">2.7.13.3</ecNumber>
    </recommendedName>
</protein>
<evidence type="ECO:0000256" key="6">
    <source>
        <dbReference type="ARBA" id="ARBA00023012"/>
    </source>
</evidence>
<reference evidence="9 10" key="1">
    <citation type="submission" date="2015-09" db="EMBL/GenBank/DDBJ databases">
        <authorList>
            <person name="Jackson K.R."/>
            <person name="Lunt B.L."/>
            <person name="Fisher J.N.B."/>
            <person name="Gardner A.V."/>
            <person name="Bailey M.E."/>
            <person name="Deus L.M."/>
            <person name="Earl A.S."/>
            <person name="Gibby P.D."/>
            <person name="Hartmann K.A."/>
            <person name="Liu J.E."/>
            <person name="Manci A.M."/>
            <person name="Nielsen D.A."/>
            <person name="Solomon M.B."/>
            <person name="Breakwell D.P."/>
            <person name="Burnett S.H."/>
            <person name="Grose J.H."/>
        </authorList>
    </citation>
    <scope>NUCLEOTIDE SEQUENCE [LARGE SCALE GENOMIC DNA]</scope>
    <source>
        <strain evidence="9 10">KCOM 1279</strain>
    </source>
</reference>
<evidence type="ECO:0000256" key="3">
    <source>
        <dbReference type="ARBA" id="ARBA00022553"/>
    </source>
</evidence>
<organism evidence="9">
    <name type="scientific">Fusobacterium animalis</name>
    <dbReference type="NCBI Taxonomy" id="76859"/>
    <lineage>
        <taxon>Bacteria</taxon>
        <taxon>Fusobacteriati</taxon>
        <taxon>Fusobacteriota</taxon>
        <taxon>Fusobacteriia</taxon>
        <taxon>Fusobacteriales</taxon>
        <taxon>Fusobacteriaceae</taxon>
        <taxon>Fusobacterium</taxon>
    </lineage>
</organism>
<evidence type="ECO:0000256" key="1">
    <source>
        <dbReference type="ARBA" id="ARBA00000085"/>
    </source>
</evidence>
<gene>
    <name evidence="9" type="ORF">RN98_00820</name>
</gene>
<keyword evidence="3" id="KW-0597">Phosphoprotein</keyword>
<proteinExistence type="predicted"/>